<evidence type="ECO:0000313" key="10">
    <source>
        <dbReference type="Proteomes" id="UP000198935"/>
    </source>
</evidence>
<dbReference type="Gene3D" id="1.10.3720.10">
    <property type="entry name" value="MetI-like"/>
    <property type="match status" value="1"/>
</dbReference>
<dbReference type="InterPro" id="IPR000515">
    <property type="entry name" value="MetI-like"/>
</dbReference>
<feature type="transmembrane region" description="Helical" evidence="7">
    <location>
        <begin position="144"/>
        <end position="165"/>
    </location>
</feature>
<evidence type="ECO:0000256" key="7">
    <source>
        <dbReference type="RuleBase" id="RU363032"/>
    </source>
</evidence>
<keyword evidence="6 7" id="KW-0472">Membrane</keyword>
<dbReference type="PANTHER" id="PTHR43744:SF9">
    <property type="entry name" value="POLYGALACTURONAN_RHAMNOGALACTURONAN TRANSPORT SYSTEM PERMEASE PROTEIN YTCP"/>
    <property type="match status" value="1"/>
</dbReference>
<comment type="similarity">
    <text evidence="7">Belongs to the binding-protein-dependent transport system permease family.</text>
</comment>
<dbReference type="Pfam" id="PF00528">
    <property type="entry name" value="BPD_transp_1"/>
    <property type="match status" value="1"/>
</dbReference>
<evidence type="ECO:0000256" key="3">
    <source>
        <dbReference type="ARBA" id="ARBA00022475"/>
    </source>
</evidence>
<dbReference type="CDD" id="cd06261">
    <property type="entry name" value="TM_PBP2"/>
    <property type="match status" value="1"/>
</dbReference>
<dbReference type="Proteomes" id="UP000198935">
    <property type="component" value="Unassembled WGS sequence"/>
</dbReference>
<comment type="subcellular location">
    <subcellularLocation>
        <location evidence="1 7">Cell membrane</location>
        <topology evidence="1 7">Multi-pass membrane protein</topology>
    </subcellularLocation>
</comment>
<keyword evidence="10" id="KW-1185">Reference proteome</keyword>
<feature type="transmembrane region" description="Helical" evidence="7">
    <location>
        <begin position="113"/>
        <end position="132"/>
    </location>
</feature>
<evidence type="ECO:0000256" key="2">
    <source>
        <dbReference type="ARBA" id="ARBA00022448"/>
    </source>
</evidence>
<keyword evidence="5 7" id="KW-1133">Transmembrane helix</keyword>
<dbReference type="InterPro" id="IPR035906">
    <property type="entry name" value="MetI-like_sf"/>
</dbReference>
<dbReference type="GO" id="GO:0005886">
    <property type="term" value="C:plasma membrane"/>
    <property type="evidence" value="ECO:0007669"/>
    <property type="project" value="UniProtKB-SubCell"/>
</dbReference>
<dbReference type="PANTHER" id="PTHR43744">
    <property type="entry name" value="ABC TRANSPORTER PERMEASE PROTEIN MG189-RELATED-RELATED"/>
    <property type="match status" value="1"/>
</dbReference>
<protein>
    <submittedName>
        <fullName evidence="9">Putative aldouronate transport system permease protein</fullName>
    </submittedName>
</protein>
<feature type="transmembrane region" description="Helical" evidence="7">
    <location>
        <begin position="12"/>
        <end position="33"/>
    </location>
</feature>
<dbReference type="EMBL" id="FNPI01000030">
    <property type="protein sequence ID" value="SDZ67613.1"/>
    <property type="molecule type" value="Genomic_DNA"/>
</dbReference>
<evidence type="ECO:0000256" key="4">
    <source>
        <dbReference type="ARBA" id="ARBA00022692"/>
    </source>
</evidence>
<dbReference type="GO" id="GO:0055085">
    <property type="term" value="P:transmembrane transport"/>
    <property type="evidence" value="ECO:0007669"/>
    <property type="project" value="InterPro"/>
</dbReference>
<evidence type="ECO:0000259" key="8">
    <source>
        <dbReference type="PROSITE" id="PS50928"/>
    </source>
</evidence>
<evidence type="ECO:0000313" key="9">
    <source>
        <dbReference type="EMBL" id="SDZ67613.1"/>
    </source>
</evidence>
<feature type="transmembrane region" description="Helical" evidence="7">
    <location>
        <begin position="186"/>
        <end position="208"/>
    </location>
</feature>
<organism evidence="9 10">
    <name type="scientific">Evansella caseinilytica</name>
    <dbReference type="NCBI Taxonomy" id="1503961"/>
    <lineage>
        <taxon>Bacteria</taxon>
        <taxon>Bacillati</taxon>
        <taxon>Bacillota</taxon>
        <taxon>Bacilli</taxon>
        <taxon>Bacillales</taxon>
        <taxon>Bacillaceae</taxon>
        <taxon>Evansella</taxon>
    </lineage>
</organism>
<keyword evidence="3" id="KW-1003">Cell membrane</keyword>
<dbReference type="PROSITE" id="PS50928">
    <property type="entry name" value="ABC_TM1"/>
    <property type="match status" value="1"/>
</dbReference>
<dbReference type="OrthoDB" id="9810086at2"/>
<feature type="domain" description="ABC transmembrane type-1" evidence="8">
    <location>
        <begin position="76"/>
        <end position="283"/>
    </location>
</feature>
<dbReference type="SUPFAM" id="SSF161098">
    <property type="entry name" value="MetI-like"/>
    <property type="match status" value="1"/>
</dbReference>
<evidence type="ECO:0000256" key="1">
    <source>
        <dbReference type="ARBA" id="ARBA00004651"/>
    </source>
</evidence>
<gene>
    <name evidence="9" type="ORF">SAMN05421736_13022</name>
</gene>
<reference evidence="10" key="1">
    <citation type="submission" date="2016-10" db="EMBL/GenBank/DDBJ databases">
        <authorList>
            <person name="Varghese N."/>
            <person name="Submissions S."/>
        </authorList>
    </citation>
    <scope>NUCLEOTIDE SEQUENCE [LARGE SCALE GENOMIC DNA]</scope>
    <source>
        <strain evidence="10">SP</strain>
    </source>
</reference>
<dbReference type="STRING" id="1503961.SAMN05421736_13022"/>
<evidence type="ECO:0000256" key="6">
    <source>
        <dbReference type="ARBA" id="ARBA00023136"/>
    </source>
</evidence>
<accession>A0A1H3UYU8</accession>
<evidence type="ECO:0000256" key="5">
    <source>
        <dbReference type="ARBA" id="ARBA00022989"/>
    </source>
</evidence>
<sequence>MNLQNKSLSAKIGKASIYLIIIFLGLVTLLPLLNIVAISMSSSGAVTANAVGIVPVNFTLEPYRMLIDDPQFWRSFGISVQRVFLSLALNMILIVFMAYPLSKRKSEFKGRSIYMNFLIFAMLFNGGMIPTYLVVRNLGLLNTIWSLVLPSAVPVFSVILMMNFFRGVPKALEEAAIIDGAKPMQVLLKVYLPISVPSLATVALFSIVGSWNDFFSGLIYMTRESNYPLMTYIQSLTVDIQQMIQQGVNSTNLSELMGVSNRNLNAAKIVVSSIPLILIYPLLQKYFITGIVVGSVKE</sequence>
<name>A0A1H3UYU8_9BACI</name>
<feature type="transmembrane region" description="Helical" evidence="7">
    <location>
        <begin position="83"/>
        <end position="101"/>
    </location>
</feature>
<proteinExistence type="inferred from homology"/>
<dbReference type="AlphaFoldDB" id="A0A1H3UYU8"/>
<keyword evidence="4 7" id="KW-0812">Transmembrane</keyword>
<keyword evidence="2 7" id="KW-0813">Transport</keyword>